<dbReference type="GO" id="GO:0046872">
    <property type="term" value="F:metal ion binding"/>
    <property type="evidence" value="ECO:0007669"/>
    <property type="project" value="UniProtKB-KW"/>
</dbReference>
<feature type="transmembrane region" description="Helical" evidence="13">
    <location>
        <begin position="48"/>
        <end position="68"/>
    </location>
</feature>
<evidence type="ECO:0000256" key="2">
    <source>
        <dbReference type="ARBA" id="ARBA00004651"/>
    </source>
</evidence>
<evidence type="ECO:0000256" key="3">
    <source>
        <dbReference type="ARBA" id="ARBA00022448"/>
    </source>
</evidence>
<evidence type="ECO:0000256" key="13">
    <source>
        <dbReference type="SAM" id="Phobius"/>
    </source>
</evidence>
<feature type="transmembrane region" description="Helical" evidence="13">
    <location>
        <begin position="125"/>
        <end position="146"/>
    </location>
</feature>
<keyword evidence="3" id="KW-0813">Transport</keyword>
<dbReference type="InterPro" id="IPR016174">
    <property type="entry name" value="Di-haem_cyt_TM"/>
</dbReference>
<evidence type="ECO:0000256" key="6">
    <source>
        <dbReference type="ARBA" id="ARBA00022692"/>
    </source>
</evidence>
<evidence type="ECO:0000256" key="12">
    <source>
        <dbReference type="ARBA" id="ARBA00037975"/>
    </source>
</evidence>
<evidence type="ECO:0000313" key="16">
    <source>
        <dbReference type="Proteomes" id="UP000184292"/>
    </source>
</evidence>
<dbReference type="STRING" id="1447782.SAMN05444417_0968"/>
<keyword evidence="9 13" id="KW-1133">Transmembrane helix</keyword>
<dbReference type="PANTHER" id="PTHR30529">
    <property type="entry name" value="CYTOCHROME B561"/>
    <property type="match status" value="1"/>
</dbReference>
<evidence type="ECO:0000259" key="14">
    <source>
        <dbReference type="Pfam" id="PF01292"/>
    </source>
</evidence>
<sequence length="162" mass="17155">MADRRSYSALQIALHWIVALLVLATWWLGEGMGRALHARIESGGSGSWPVHVWLGLAVLVLVGVRLIVRLASGAPDPVESAGGAVALAAKASHWLLYALLLLVPLGGALAWFAGIEGLAEVHPAAANALMLLALLHAAAALWHHYVRGDGTLRRMMRPGHHA</sequence>
<evidence type="ECO:0000256" key="7">
    <source>
        <dbReference type="ARBA" id="ARBA00022723"/>
    </source>
</evidence>
<dbReference type="GO" id="GO:0005886">
    <property type="term" value="C:plasma membrane"/>
    <property type="evidence" value="ECO:0007669"/>
    <property type="project" value="UniProtKB-SubCell"/>
</dbReference>
<feature type="domain" description="Cytochrome b561 bacterial/Ni-hydrogenase" evidence="14">
    <location>
        <begin position="7"/>
        <end position="157"/>
    </location>
</feature>
<feature type="transmembrane region" description="Helical" evidence="13">
    <location>
        <begin position="7"/>
        <end position="28"/>
    </location>
</feature>
<keyword evidence="16" id="KW-1185">Reference proteome</keyword>
<comment type="cofactor">
    <cofactor evidence="1">
        <name>heme b</name>
        <dbReference type="ChEBI" id="CHEBI:60344"/>
    </cofactor>
</comment>
<dbReference type="InterPro" id="IPR052168">
    <property type="entry name" value="Cytochrome_b561_oxidase"/>
</dbReference>
<keyword evidence="5" id="KW-0349">Heme</keyword>
<evidence type="ECO:0000256" key="4">
    <source>
        <dbReference type="ARBA" id="ARBA00022475"/>
    </source>
</evidence>
<gene>
    <name evidence="15" type="ORF">SAMN05444417_0968</name>
</gene>
<keyword evidence="4" id="KW-1003">Cell membrane</keyword>
<proteinExistence type="inferred from homology"/>
<dbReference type="RefSeq" id="WP_073326697.1">
    <property type="nucleotide sequence ID" value="NZ_FQYO01000002.1"/>
</dbReference>
<accession>A0A1M6C2G1</accession>
<evidence type="ECO:0000256" key="9">
    <source>
        <dbReference type="ARBA" id="ARBA00022989"/>
    </source>
</evidence>
<keyword evidence="6 13" id="KW-0812">Transmembrane</keyword>
<reference evidence="15 16" key="1">
    <citation type="submission" date="2016-11" db="EMBL/GenBank/DDBJ databases">
        <authorList>
            <person name="Jaros S."/>
            <person name="Januszkiewicz K."/>
            <person name="Wedrychowicz H."/>
        </authorList>
    </citation>
    <scope>NUCLEOTIDE SEQUENCE [LARGE SCALE GENOMIC DNA]</scope>
    <source>
        <strain evidence="15 16">DSM 100565</strain>
    </source>
</reference>
<dbReference type="OrthoDB" id="8156287at2"/>
<organism evidence="15 16">
    <name type="scientific">Wenxinia saemankumensis</name>
    <dbReference type="NCBI Taxonomy" id="1447782"/>
    <lineage>
        <taxon>Bacteria</taxon>
        <taxon>Pseudomonadati</taxon>
        <taxon>Pseudomonadota</taxon>
        <taxon>Alphaproteobacteria</taxon>
        <taxon>Rhodobacterales</taxon>
        <taxon>Roseobacteraceae</taxon>
        <taxon>Wenxinia</taxon>
    </lineage>
</organism>
<dbReference type="Pfam" id="PF01292">
    <property type="entry name" value="Ni_hydr_CYTB"/>
    <property type="match status" value="1"/>
</dbReference>
<dbReference type="Proteomes" id="UP000184292">
    <property type="component" value="Unassembled WGS sequence"/>
</dbReference>
<evidence type="ECO:0000256" key="8">
    <source>
        <dbReference type="ARBA" id="ARBA00022982"/>
    </source>
</evidence>
<dbReference type="InterPro" id="IPR011577">
    <property type="entry name" value="Cyt_b561_bac/Ni-Hgenase"/>
</dbReference>
<dbReference type="PANTHER" id="PTHR30529:SF7">
    <property type="entry name" value="CYTOCHROME B561 BACTERIAL_NI-HYDROGENASE DOMAIN-CONTAINING PROTEIN"/>
    <property type="match status" value="1"/>
</dbReference>
<evidence type="ECO:0000256" key="11">
    <source>
        <dbReference type="ARBA" id="ARBA00023136"/>
    </source>
</evidence>
<name>A0A1M6C2G1_9RHOB</name>
<evidence type="ECO:0000256" key="10">
    <source>
        <dbReference type="ARBA" id="ARBA00023004"/>
    </source>
</evidence>
<dbReference type="AlphaFoldDB" id="A0A1M6C2G1"/>
<protein>
    <submittedName>
        <fullName evidence="15">Cytochrome b561</fullName>
    </submittedName>
</protein>
<dbReference type="GO" id="GO:0009055">
    <property type="term" value="F:electron transfer activity"/>
    <property type="evidence" value="ECO:0007669"/>
    <property type="project" value="InterPro"/>
</dbReference>
<evidence type="ECO:0000256" key="1">
    <source>
        <dbReference type="ARBA" id="ARBA00001970"/>
    </source>
</evidence>
<comment type="similarity">
    <text evidence="12">Belongs to the cytochrome b561 family.</text>
</comment>
<keyword evidence="11 13" id="KW-0472">Membrane</keyword>
<dbReference type="SUPFAM" id="SSF81342">
    <property type="entry name" value="Transmembrane di-heme cytochromes"/>
    <property type="match status" value="1"/>
</dbReference>
<dbReference type="EMBL" id="FQYO01000002">
    <property type="protein sequence ID" value="SHI55143.1"/>
    <property type="molecule type" value="Genomic_DNA"/>
</dbReference>
<keyword evidence="10" id="KW-0408">Iron</keyword>
<keyword evidence="8" id="KW-0249">Electron transport</keyword>
<evidence type="ECO:0000256" key="5">
    <source>
        <dbReference type="ARBA" id="ARBA00022617"/>
    </source>
</evidence>
<evidence type="ECO:0000313" key="15">
    <source>
        <dbReference type="EMBL" id="SHI55143.1"/>
    </source>
</evidence>
<keyword evidence="7" id="KW-0479">Metal-binding</keyword>
<feature type="transmembrane region" description="Helical" evidence="13">
    <location>
        <begin position="94"/>
        <end position="113"/>
    </location>
</feature>
<dbReference type="GO" id="GO:0022904">
    <property type="term" value="P:respiratory electron transport chain"/>
    <property type="evidence" value="ECO:0007669"/>
    <property type="project" value="InterPro"/>
</dbReference>
<comment type="subcellular location">
    <subcellularLocation>
        <location evidence="2">Cell membrane</location>
        <topology evidence="2">Multi-pass membrane protein</topology>
    </subcellularLocation>
</comment>
<dbReference type="GO" id="GO:0020037">
    <property type="term" value="F:heme binding"/>
    <property type="evidence" value="ECO:0007669"/>
    <property type="project" value="TreeGrafter"/>
</dbReference>